<name>A0AAN4ZM84_9BILA</name>
<proteinExistence type="predicted"/>
<protein>
    <submittedName>
        <fullName evidence="1">Uncharacterized protein</fullName>
    </submittedName>
</protein>
<comment type="caution">
    <text evidence="1">The sequence shown here is derived from an EMBL/GenBank/DDBJ whole genome shotgun (WGS) entry which is preliminary data.</text>
</comment>
<evidence type="ECO:0000313" key="1">
    <source>
        <dbReference type="EMBL" id="GMR39585.1"/>
    </source>
</evidence>
<dbReference type="Proteomes" id="UP001328107">
    <property type="component" value="Unassembled WGS sequence"/>
</dbReference>
<sequence length="91" mass="10398">LQVLRTSPSHLLHSRGFSWIWKTNLDTNNACRQQSHRYSVCTDMEESEIQRRVILHETCVPSNSSGDDIRCGRLGHGSCTRPATLCCRNLR</sequence>
<feature type="non-terminal residue" evidence="1">
    <location>
        <position position="1"/>
    </location>
</feature>
<feature type="non-terminal residue" evidence="1">
    <location>
        <position position="91"/>
    </location>
</feature>
<dbReference type="EMBL" id="BTRK01000002">
    <property type="protein sequence ID" value="GMR39585.1"/>
    <property type="molecule type" value="Genomic_DNA"/>
</dbReference>
<keyword evidence="2" id="KW-1185">Reference proteome</keyword>
<accession>A0AAN4ZM84</accession>
<reference evidence="2" key="1">
    <citation type="submission" date="2022-10" db="EMBL/GenBank/DDBJ databases">
        <title>Genome assembly of Pristionchus species.</title>
        <authorList>
            <person name="Yoshida K."/>
            <person name="Sommer R.J."/>
        </authorList>
    </citation>
    <scope>NUCLEOTIDE SEQUENCE [LARGE SCALE GENOMIC DNA]</scope>
    <source>
        <strain evidence="2">RS5460</strain>
    </source>
</reference>
<dbReference type="AlphaFoldDB" id="A0AAN4ZM84"/>
<evidence type="ECO:0000313" key="2">
    <source>
        <dbReference type="Proteomes" id="UP001328107"/>
    </source>
</evidence>
<organism evidence="1 2">
    <name type="scientific">Pristionchus mayeri</name>
    <dbReference type="NCBI Taxonomy" id="1317129"/>
    <lineage>
        <taxon>Eukaryota</taxon>
        <taxon>Metazoa</taxon>
        <taxon>Ecdysozoa</taxon>
        <taxon>Nematoda</taxon>
        <taxon>Chromadorea</taxon>
        <taxon>Rhabditida</taxon>
        <taxon>Rhabditina</taxon>
        <taxon>Diplogasteromorpha</taxon>
        <taxon>Diplogasteroidea</taxon>
        <taxon>Neodiplogasteridae</taxon>
        <taxon>Pristionchus</taxon>
    </lineage>
</organism>
<gene>
    <name evidence="1" type="ORF">PMAYCL1PPCAC_09780</name>
</gene>